<dbReference type="OrthoDB" id="983479at2759"/>
<proteinExistence type="predicted"/>
<evidence type="ECO:0000313" key="1">
    <source>
        <dbReference type="EMBL" id="VDK37209.1"/>
    </source>
</evidence>
<name>A0A3P6PMK4_DIBLA</name>
<protein>
    <submittedName>
        <fullName evidence="1">Uncharacterized protein</fullName>
    </submittedName>
</protein>
<sequence>MRFCVLFFKNADNDQSRFAGRSAISSDEYFGRPPPKYQTDYNDELNSLKDVVKEGVTKVATRLSSLASDVMTTFQVSDFSLFLPLECSKPRKAAYSVYLRLN</sequence>
<evidence type="ECO:0000313" key="2">
    <source>
        <dbReference type="Proteomes" id="UP000281553"/>
    </source>
</evidence>
<keyword evidence="2" id="KW-1185">Reference proteome</keyword>
<dbReference type="EMBL" id="UYRU01004294">
    <property type="protein sequence ID" value="VDK37209.1"/>
    <property type="molecule type" value="Genomic_DNA"/>
</dbReference>
<dbReference type="Proteomes" id="UP000281553">
    <property type="component" value="Unassembled WGS sequence"/>
</dbReference>
<reference evidence="1 2" key="1">
    <citation type="submission" date="2018-11" db="EMBL/GenBank/DDBJ databases">
        <authorList>
            <consortium name="Pathogen Informatics"/>
        </authorList>
    </citation>
    <scope>NUCLEOTIDE SEQUENCE [LARGE SCALE GENOMIC DNA]</scope>
</reference>
<organism evidence="1 2">
    <name type="scientific">Dibothriocephalus latus</name>
    <name type="common">Fish tapeworm</name>
    <name type="synonym">Diphyllobothrium latum</name>
    <dbReference type="NCBI Taxonomy" id="60516"/>
    <lineage>
        <taxon>Eukaryota</taxon>
        <taxon>Metazoa</taxon>
        <taxon>Spiralia</taxon>
        <taxon>Lophotrochozoa</taxon>
        <taxon>Platyhelminthes</taxon>
        <taxon>Cestoda</taxon>
        <taxon>Eucestoda</taxon>
        <taxon>Diphyllobothriidea</taxon>
        <taxon>Diphyllobothriidae</taxon>
        <taxon>Dibothriocephalus</taxon>
    </lineage>
</organism>
<dbReference type="AlphaFoldDB" id="A0A3P6PMK4"/>
<gene>
    <name evidence="1" type="ORF">DILT_LOCUS840</name>
</gene>
<accession>A0A3P6PMK4</accession>